<dbReference type="SUPFAM" id="SSF53098">
    <property type="entry name" value="Ribonuclease H-like"/>
    <property type="match status" value="1"/>
</dbReference>
<evidence type="ECO:0000259" key="2">
    <source>
        <dbReference type="Pfam" id="PF05699"/>
    </source>
</evidence>
<dbReference type="EMBL" id="OV651820">
    <property type="protein sequence ID" value="CAH1114936.1"/>
    <property type="molecule type" value="Genomic_DNA"/>
</dbReference>
<evidence type="ECO:0000256" key="1">
    <source>
        <dbReference type="SAM" id="MobiDB-lite"/>
    </source>
</evidence>
<evidence type="ECO:0000313" key="3">
    <source>
        <dbReference type="EMBL" id="CAH1114936.1"/>
    </source>
</evidence>
<dbReference type="InterPro" id="IPR008906">
    <property type="entry name" value="HATC_C_dom"/>
</dbReference>
<dbReference type="Proteomes" id="UP001153636">
    <property type="component" value="Chromosome 8"/>
</dbReference>
<sequence>MKRLFAGEFSTSSDDDTESSSSEEINDNIGATASQLDRHDEWVYIWQIHDEVVETARMSVESGNSATNFPTKLKLYSDQPLANRKIDPIQYWRENESAFPATSKVAFKYLTILGASVPSERLMSY</sequence>
<feature type="domain" description="HAT C-terminal dimerisation" evidence="2">
    <location>
        <begin position="73"/>
        <end position="124"/>
    </location>
</feature>
<name>A0A9P0GM82_9CUCU</name>
<dbReference type="Pfam" id="PF05699">
    <property type="entry name" value="Dimer_Tnp_hAT"/>
    <property type="match status" value="1"/>
</dbReference>
<dbReference type="InterPro" id="IPR012337">
    <property type="entry name" value="RNaseH-like_sf"/>
</dbReference>
<reference evidence="3" key="1">
    <citation type="submission" date="2022-01" db="EMBL/GenBank/DDBJ databases">
        <authorList>
            <person name="King R."/>
        </authorList>
    </citation>
    <scope>NUCLEOTIDE SEQUENCE</scope>
</reference>
<proteinExistence type="predicted"/>
<evidence type="ECO:0000313" key="4">
    <source>
        <dbReference type="Proteomes" id="UP001153636"/>
    </source>
</evidence>
<dbReference type="AlphaFoldDB" id="A0A9P0GM82"/>
<organism evidence="3 4">
    <name type="scientific">Psylliodes chrysocephalus</name>
    <dbReference type="NCBI Taxonomy" id="3402493"/>
    <lineage>
        <taxon>Eukaryota</taxon>
        <taxon>Metazoa</taxon>
        <taxon>Ecdysozoa</taxon>
        <taxon>Arthropoda</taxon>
        <taxon>Hexapoda</taxon>
        <taxon>Insecta</taxon>
        <taxon>Pterygota</taxon>
        <taxon>Neoptera</taxon>
        <taxon>Endopterygota</taxon>
        <taxon>Coleoptera</taxon>
        <taxon>Polyphaga</taxon>
        <taxon>Cucujiformia</taxon>
        <taxon>Chrysomeloidea</taxon>
        <taxon>Chrysomelidae</taxon>
        <taxon>Galerucinae</taxon>
        <taxon>Alticini</taxon>
        <taxon>Psylliodes</taxon>
    </lineage>
</organism>
<feature type="region of interest" description="Disordered" evidence="1">
    <location>
        <begin position="1"/>
        <end position="32"/>
    </location>
</feature>
<gene>
    <name evidence="3" type="ORF">PSYICH_LOCUS14774</name>
</gene>
<dbReference type="GO" id="GO:0046983">
    <property type="term" value="F:protein dimerization activity"/>
    <property type="evidence" value="ECO:0007669"/>
    <property type="project" value="InterPro"/>
</dbReference>
<keyword evidence="4" id="KW-1185">Reference proteome</keyword>
<accession>A0A9P0GM82</accession>
<dbReference type="OrthoDB" id="6620210at2759"/>
<protein>
    <recommendedName>
        <fullName evidence="2">HAT C-terminal dimerisation domain-containing protein</fullName>
    </recommendedName>
</protein>